<sequence>MDNRVGRTRRTGLLLSGKPEQIRKQLLALQQRFGPDMPLAYVLSLHNREYIDLHSENRLQEDVAPQAM</sequence>
<evidence type="ECO:0000313" key="1">
    <source>
        <dbReference type="EMBL" id="AKG35495.1"/>
    </source>
</evidence>
<proteinExistence type="predicted"/>
<dbReference type="PATRIC" id="fig|1333534.5.peg.3014"/>
<dbReference type="RefSeq" id="WP_046723402.1">
    <property type="nucleotide sequence ID" value="NZ_CP011114.1"/>
</dbReference>
<protein>
    <submittedName>
        <fullName evidence="1">Uncharacterized protein</fullName>
    </submittedName>
</protein>
<dbReference type="HOGENOM" id="CLU_2808431_0_0_9"/>
<organism evidence="1 2">
    <name type="scientific">Paenibacillus durus ATCC 35681</name>
    <dbReference type="NCBI Taxonomy" id="1333534"/>
    <lineage>
        <taxon>Bacteria</taxon>
        <taxon>Bacillati</taxon>
        <taxon>Bacillota</taxon>
        <taxon>Bacilli</taxon>
        <taxon>Bacillales</taxon>
        <taxon>Paenibacillaceae</taxon>
        <taxon>Paenibacillus</taxon>
    </lineage>
</organism>
<dbReference type="Proteomes" id="UP000034189">
    <property type="component" value="Chromosome"/>
</dbReference>
<reference evidence="1 2" key="1">
    <citation type="submission" date="2015-03" db="EMBL/GenBank/DDBJ databases">
        <authorList>
            <person name="Abdul Halim M."/>
        </authorList>
    </citation>
    <scope>NUCLEOTIDE SEQUENCE [LARGE SCALE GENOMIC DNA]</scope>
    <source>
        <strain evidence="1 2">ATCC 35681</strain>
    </source>
</reference>
<gene>
    <name evidence="1" type="ORF">VK70_13705</name>
</gene>
<dbReference type="OrthoDB" id="2631753at2"/>
<accession>A0A0F7FA79</accession>
<evidence type="ECO:0000313" key="2">
    <source>
        <dbReference type="Proteomes" id="UP000034189"/>
    </source>
</evidence>
<name>A0A0F7FA79_PAEDU</name>
<reference evidence="1 2" key="2">
    <citation type="journal article" date="2016" name="Genome Announc.">
        <title>Genome Sequence of a Gram-Positive Diazotroph, Paenibacillus durus Type Strain ATCC 35681.</title>
        <authorList>
            <person name="Halim M.A."/>
            <person name="Rahman A.Y."/>
            <person name="Sim K.S."/>
            <person name="Yam H.C."/>
            <person name="Rahim A.A."/>
            <person name="Ghazali A.H."/>
            <person name="Najimudin N."/>
        </authorList>
    </citation>
    <scope>NUCLEOTIDE SEQUENCE [LARGE SCALE GENOMIC DNA]</scope>
    <source>
        <strain evidence="1 2">ATCC 35681</strain>
    </source>
</reference>
<dbReference type="AlphaFoldDB" id="A0A0F7FA79"/>
<dbReference type="EMBL" id="CP011114">
    <property type="protein sequence ID" value="AKG35495.1"/>
    <property type="molecule type" value="Genomic_DNA"/>
</dbReference>